<dbReference type="InterPro" id="IPR029058">
    <property type="entry name" value="AB_hydrolase_fold"/>
</dbReference>
<protein>
    <submittedName>
        <fullName evidence="1">Alpha/beta hydrolase</fullName>
    </submittedName>
</protein>
<dbReference type="AlphaFoldDB" id="A0A5D0RCD6"/>
<keyword evidence="1" id="KW-0378">Hydrolase</keyword>
<dbReference type="InterPro" id="IPR008886">
    <property type="entry name" value="UPF0227/Esterase_YqiA"/>
</dbReference>
<dbReference type="RefSeq" id="WP_148402919.1">
    <property type="nucleotide sequence ID" value="NZ_VSKK01000001.1"/>
</dbReference>
<dbReference type="Pfam" id="PF05728">
    <property type="entry name" value="UPF0227"/>
    <property type="match status" value="1"/>
</dbReference>
<proteinExistence type="predicted"/>
<evidence type="ECO:0000313" key="1">
    <source>
        <dbReference type="EMBL" id="TYB79182.1"/>
    </source>
</evidence>
<dbReference type="Gene3D" id="3.40.50.1820">
    <property type="entry name" value="alpha/beta hydrolase"/>
    <property type="match status" value="1"/>
</dbReference>
<gene>
    <name evidence="1" type="ORF">ES674_05245</name>
</gene>
<reference evidence="1 2" key="1">
    <citation type="submission" date="2019-08" db="EMBL/GenBank/DDBJ databases">
        <title>Genomes of Antarctic Bizionia species.</title>
        <authorList>
            <person name="Bowman J.P."/>
        </authorList>
    </citation>
    <scope>NUCLEOTIDE SEQUENCE [LARGE SCALE GENOMIC DNA]</scope>
    <source>
        <strain evidence="1 2">ADA-4</strain>
    </source>
</reference>
<organism evidence="1 2">
    <name type="scientific">Bizionia myxarmorum</name>
    <dbReference type="NCBI Taxonomy" id="291186"/>
    <lineage>
        <taxon>Bacteria</taxon>
        <taxon>Pseudomonadati</taxon>
        <taxon>Bacteroidota</taxon>
        <taxon>Flavobacteriia</taxon>
        <taxon>Flavobacteriales</taxon>
        <taxon>Flavobacteriaceae</taxon>
        <taxon>Bizionia</taxon>
    </lineage>
</organism>
<sequence length="164" mass="18629">MNILYIHGLNGTLSPEKREILEQYGEVDAPFIDYEVIPDSITKLSASYHNRKIDVLIGSSMGGFAGYYVSNVLQCPALLLNPALAERSVYQNVPNIQYKKSPFKQIVLGTQDDVVKPKGTLNFLANTLDKHPNYQVNVYNDLAHRIPLDVFQKEVEMFFKQLCY</sequence>
<dbReference type="GO" id="GO:0016787">
    <property type="term" value="F:hydrolase activity"/>
    <property type="evidence" value="ECO:0007669"/>
    <property type="project" value="UniProtKB-KW"/>
</dbReference>
<name>A0A5D0RCD6_9FLAO</name>
<evidence type="ECO:0000313" key="2">
    <source>
        <dbReference type="Proteomes" id="UP000323720"/>
    </source>
</evidence>
<dbReference type="SUPFAM" id="SSF53474">
    <property type="entry name" value="alpha/beta-Hydrolases"/>
    <property type="match status" value="1"/>
</dbReference>
<dbReference type="OrthoDB" id="1438136at2"/>
<dbReference type="Proteomes" id="UP000323720">
    <property type="component" value="Unassembled WGS sequence"/>
</dbReference>
<comment type="caution">
    <text evidence="1">The sequence shown here is derived from an EMBL/GenBank/DDBJ whole genome shotgun (WGS) entry which is preliminary data.</text>
</comment>
<accession>A0A5D0RCD6</accession>
<keyword evidence="2" id="KW-1185">Reference proteome</keyword>
<dbReference type="EMBL" id="VSKK01000001">
    <property type="protein sequence ID" value="TYB79182.1"/>
    <property type="molecule type" value="Genomic_DNA"/>
</dbReference>